<comment type="caution">
    <text evidence="1">The sequence shown here is derived from an EMBL/GenBank/DDBJ whole genome shotgun (WGS) entry which is preliminary data.</text>
</comment>
<evidence type="ECO:0000313" key="1">
    <source>
        <dbReference type="EMBL" id="MBB5059525.1"/>
    </source>
</evidence>
<accession>A0A7W8E6R2</accession>
<dbReference type="Pfam" id="PF05960">
    <property type="entry name" value="DUF885"/>
    <property type="match status" value="1"/>
</dbReference>
<dbReference type="AlphaFoldDB" id="A0A7W8E6R2"/>
<dbReference type="RefSeq" id="WP_348641373.1">
    <property type="nucleotide sequence ID" value="NZ_JACHIP010000006.1"/>
</dbReference>
<proteinExistence type="predicted"/>
<dbReference type="Proteomes" id="UP000540989">
    <property type="component" value="Unassembled WGS sequence"/>
</dbReference>
<gene>
    <name evidence="1" type="ORF">HDF16_004251</name>
</gene>
<keyword evidence="2" id="KW-1185">Reference proteome</keyword>
<reference evidence="1 2" key="1">
    <citation type="submission" date="2020-08" db="EMBL/GenBank/DDBJ databases">
        <title>Genomic Encyclopedia of Type Strains, Phase IV (KMG-V): Genome sequencing to study the core and pangenomes of soil and plant-associated prokaryotes.</title>
        <authorList>
            <person name="Whitman W."/>
        </authorList>
    </citation>
    <scope>NUCLEOTIDE SEQUENCE [LARGE SCALE GENOMIC DNA]</scope>
    <source>
        <strain evidence="1 2">M8UP14</strain>
    </source>
</reference>
<organism evidence="1 2">
    <name type="scientific">Granulicella aggregans</name>
    <dbReference type="NCBI Taxonomy" id="474949"/>
    <lineage>
        <taxon>Bacteria</taxon>
        <taxon>Pseudomonadati</taxon>
        <taxon>Acidobacteriota</taxon>
        <taxon>Terriglobia</taxon>
        <taxon>Terriglobales</taxon>
        <taxon>Acidobacteriaceae</taxon>
        <taxon>Granulicella</taxon>
    </lineage>
</organism>
<dbReference type="InterPro" id="IPR010281">
    <property type="entry name" value="DUF885"/>
</dbReference>
<name>A0A7W8E6R2_9BACT</name>
<dbReference type="EMBL" id="JACHIP010000006">
    <property type="protein sequence ID" value="MBB5059525.1"/>
    <property type="molecule type" value="Genomic_DNA"/>
</dbReference>
<protein>
    <submittedName>
        <fullName evidence="1">Uncharacterized protein (DUF885 family)</fullName>
    </submittedName>
</protein>
<sequence>MKLFEGWRSFERPVMNGVLPDYSASAMAAKAKALPEWQKRLAAIDVTGWPIEKVNDYKLVKAEMNGFDFNLRVLRPWALDPAFYVSVWAVRSDCPLREGPLAYDAIDLYTYKFPLSPADQKTLAGRIGAVPALLAEAKTNLKDSNARDLWVWGEQELRDQSATLTSLEAGTLTVTTLEGSQHADLNGTTPELQAAVVSAHKATDDFIAWLEKLAPQKTGPSGVGKENYNWYEKNVHLIPFPWEDQVVLLHRELERSQAALRLEELNNQNLPPLEPVTDAASYDKMSRDRMDKFVKFITTKPIIPDKPYIRGALEPQMGHYVPEDKRIFFTRVTHREPMLLMSHEYHWIDLARMRDEPNPSPIRRLAPLSNIWDTRAEGFATAFEEIVMHAGLYDDNPRAKELVWMMLANRAARGLASLYVQSNDFTLEQAGQFHSAWTPRGWAVAGDSLTTFEQLLYLRQPGYGASYVTGKILFDRLMTEYSRQQEIAGKPFVMRDFMDRFNNDGMIPVPLMEDEMIVKEAREP</sequence>
<evidence type="ECO:0000313" key="2">
    <source>
        <dbReference type="Proteomes" id="UP000540989"/>
    </source>
</evidence>